<dbReference type="EMBL" id="LR862139">
    <property type="protein sequence ID" value="CAD1818347.1"/>
    <property type="molecule type" value="Genomic_DNA"/>
</dbReference>
<organism evidence="1">
    <name type="scientific">Ananas comosus var. bracteatus</name>
    <name type="common">red pineapple</name>
    <dbReference type="NCBI Taxonomy" id="296719"/>
    <lineage>
        <taxon>Eukaryota</taxon>
        <taxon>Viridiplantae</taxon>
        <taxon>Streptophyta</taxon>
        <taxon>Embryophyta</taxon>
        <taxon>Tracheophyta</taxon>
        <taxon>Spermatophyta</taxon>
        <taxon>Magnoliopsida</taxon>
        <taxon>Liliopsida</taxon>
        <taxon>Poales</taxon>
        <taxon>Bromeliaceae</taxon>
        <taxon>Bromelioideae</taxon>
        <taxon>Ananas</taxon>
    </lineage>
</organism>
<dbReference type="AlphaFoldDB" id="A0A6V7NIJ0"/>
<gene>
    <name evidence="1" type="ORF">CB5_LOCUS1558</name>
</gene>
<proteinExistence type="predicted"/>
<reference evidence="1" key="1">
    <citation type="submission" date="2020-07" db="EMBL/GenBank/DDBJ databases">
        <authorList>
            <person name="Lin J."/>
        </authorList>
    </citation>
    <scope>NUCLEOTIDE SEQUENCE</scope>
</reference>
<evidence type="ECO:0000313" key="1">
    <source>
        <dbReference type="EMBL" id="CAD1818347.1"/>
    </source>
</evidence>
<accession>A0A6V7NIJ0</accession>
<name>A0A6V7NIJ0_ANACO</name>
<protein>
    <submittedName>
        <fullName evidence="1">Uncharacterized protein</fullName>
    </submittedName>
</protein>
<sequence>MHGGGFGCHVHPHASLSCGLYGFERQRKIVIYNFSLSSLKGRTRGGYSGAWSDVNFAPASRWSSLIELDRDTLHTRLGSAHECHSGVRLCAFALVSLMPVGLVLHGPLVSVEHDSVVDDSGRVYFLLFLLSLLPSVDLVGDRCRFGRYPLRTTCFTVVLTPSCYLCFAKPQVPAAAPSAYQDRGKGVAS</sequence>